<evidence type="ECO:0000313" key="5">
    <source>
        <dbReference type="Proteomes" id="UP001498421"/>
    </source>
</evidence>
<reference evidence="4 5" key="1">
    <citation type="journal article" date="2025" name="Microbiol. Resour. Announc.">
        <title>Draft genome sequences for Neonectria magnoliae and Neonectria punicea, canker pathogens of Liriodendron tulipifera and Acer saccharum in West Virginia.</title>
        <authorList>
            <person name="Petronek H.M."/>
            <person name="Kasson M.T."/>
            <person name="Metheny A.M."/>
            <person name="Stauder C.M."/>
            <person name="Lovett B."/>
            <person name="Lynch S.C."/>
            <person name="Garnas J.R."/>
            <person name="Kasson L.R."/>
            <person name="Stajich J.E."/>
        </authorList>
    </citation>
    <scope>NUCLEOTIDE SEQUENCE [LARGE SCALE GENOMIC DNA]</scope>
    <source>
        <strain evidence="4 5">NRRL 64651</strain>
    </source>
</reference>
<evidence type="ECO:0000256" key="1">
    <source>
        <dbReference type="ARBA" id="ARBA00008072"/>
    </source>
</evidence>
<dbReference type="Pfam" id="PF08240">
    <property type="entry name" value="ADH_N"/>
    <property type="match status" value="1"/>
</dbReference>
<dbReference type="EMBL" id="JAZAVK010000006">
    <property type="protein sequence ID" value="KAK7432194.1"/>
    <property type="molecule type" value="Genomic_DNA"/>
</dbReference>
<dbReference type="PANTHER" id="PTHR45348">
    <property type="entry name" value="HYPOTHETICAL OXIDOREDUCTASE (EUROFUNG)"/>
    <property type="match status" value="1"/>
</dbReference>
<protein>
    <recommendedName>
        <fullName evidence="3">Enoyl reductase (ER) domain-containing protein</fullName>
    </recommendedName>
</protein>
<comment type="caution">
    <text evidence="4">The sequence shown here is derived from an EMBL/GenBank/DDBJ whole genome shotgun (WGS) entry which is preliminary data.</text>
</comment>
<evidence type="ECO:0000313" key="4">
    <source>
        <dbReference type="EMBL" id="KAK7432194.1"/>
    </source>
</evidence>
<dbReference type="Gene3D" id="3.90.180.10">
    <property type="entry name" value="Medium-chain alcohol dehydrogenases, catalytic domain"/>
    <property type="match status" value="1"/>
</dbReference>
<dbReference type="SMART" id="SM00829">
    <property type="entry name" value="PKS_ER"/>
    <property type="match status" value="1"/>
</dbReference>
<organism evidence="4 5">
    <name type="scientific">Neonectria magnoliae</name>
    <dbReference type="NCBI Taxonomy" id="2732573"/>
    <lineage>
        <taxon>Eukaryota</taxon>
        <taxon>Fungi</taxon>
        <taxon>Dikarya</taxon>
        <taxon>Ascomycota</taxon>
        <taxon>Pezizomycotina</taxon>
        <taxon>Sordariomycetes</taxon>
        <taxon>Hypocreomycetidae</taxon>
        <taxon>Hypocreales</taxon>
        <taxon>Nectriaceae</taxon>
        <taxon>Neonectria</taxon>
    </lineage>
</organism>
<dbReference type="CDD" id="cd08249">
    <property type="entry name" value="enoyl_reductase_like"/>
    <property type="match status" value="1"/>
</dbReference>
<evidence type="ECO:0000259" key="3">
    <source>
        <dbReference type="SMART" id="SM00829"/>
    </source>
</evidence>
<feature type="domain" description="Enoyl reductase (ER)" evidence="3">
    <location>
        <begin position="14"/>
        <end position="349"/>
    </location>
</feature>
<dbReference type="InterPro" id="IPR020843">
    <property type="entry name" value="ER"/>
</dbReference>
<dbReference type="InterPro" id="IPR013149">
    <property type="entry name" value="ADH-like_C"/>
</dbReference>
<accession>A0ABR1IFX8</accession>
<dbReference type="SUPFAM" id="SSF51735">
    <property type="entry name" value="NAD(P)-binding Rossmann-fold domains"/>
    <property type="match status" value="1"/>
</dbReference>
<dbReference type="InterPro" id="IPR013154">
    <property type="entry name" value="ADH-like_N"/>
</dbReference>
<evidence type="ECO:0000256" key="2">
    <source>
        <dbReference type="ARBA" id="ARBA00023002"/>
    </source>
</evidence>
<keyword evidence="5" id="KW-1185">Reference proteome</keyword>
<dbReference type="SUPFAM" id="SSF50129">
    <property type="entry name" value="GroES-like"/>
    <property type="match status" value="1"/>
</dbReference>
<dbReference type="Proteomes" id="UP001498421">
    <property type="component" value="Unassembled WGS sequence"/>
</dbReference>
<dbReference type="Pfam" id="PF00107">
    <property type="entry name" value="ADH_zinc_N"/>
    <property type="match status" value="1"/>
</dbReference>
<dbReference type="PANTHER" id="PTHR45348:SF2">
    <property type="entry name" value="ZINC-TYPE ALCOHOL DEHYDROGENASE-LIKE PROTEIN C2E1P3.01"/>
    <property type="match status" value="1"/>
</dbReference>
<gene>
    <name evidence="4" type="ORF">QQZ08_001139</name>
</gene>
<name>A0ABR1IFX8_9HYPO</name>
<dbReference type="InterPro" id="IPR011032">
    <property type="entry name" value="GroES-like_sf"/>
</dbReference>
<comment type="similarity">
    <text evidence="1">Belongs to the zinc-containing alcohol dehydrogenase family.</text>
</comment>
<proteinExistence type="inferred from homology"/>
<keyword evidence="2" id="KW-0560">Oxidoreductase</keyword>
<dbReference type="InterPro" id="IPR036291">
    <property type="entry name" value="NAD(P)-bd_dom_sf"/>
</dbReference>
<sequence length="351" mass="37291">MTTPTTHTATLLPAIAKDLVLEQRQTPSPGPGEVLIRNHAIAMNPVDWKRQTWGFRVSSYPVVLGADVCGIVAEVGSSVTAFKPGDRVFSLAHAFCSGNNDHGAFQEYTVVNAASTALLPTDISFQNGATLPTAVGTATMALFDELDLPRPPIEENKHAQTESSPTSILIWGGASSTGSMTIQMARLAGFTVFATASERHHDYLRSLGASVLVDYHSPMAAEDLITAAERTGTQISYAVDTISAAHTLGPVVRVLSKSTGASKKIAHTVGWPVDLSKPDDIGNQWIAADELSGRRNDLSVWLFNEALPKWLERGAIVPTGCRVIEGGLGGVQNALNELKKGVSGEKLVVEV</sequence>
<dbReference type="InterPro" id="IPR047122">
    <property type="entry name" value="Trans-enoyl_RdTase-like"/>
</dbReference>
<dbReference type="Gene3D" id="3.40.50.720">
    <property type="entry name" value="NAD(P)-binding Rossmann-like Domain"/>
    <property type="match status" value="1"/>
</dbReference>